<feature type="transmembrane region" description="Helical" evidence="5">
    <location>
        <begin position="100"/>
        <end position="119"/>
    </location>
</feature>
<feature type="transmembrane region" description="Helical" evidence="5">
    <location>
        <begin position="131"/>
        <end position="154"/>
    </location>
</feature>
<keyword evidence="3 5" id="KW-1133">Transmembrane helix</keyword>
<name>A0A8T1VKF3_9STRA</name>
<keyword evidence="7" id="KW-1185">Reference proteome</keyword>
<evidence type="ECO:0000256" key="2">
    <source>
        <dbReference type="ARBA" id="ARBA00022692"/>
    </source>
</evidence>
<dbReference type="InterPro" id="IPR044772">
    <property type="entry name" value="NO3_transporter"/>
</dbReference>
<evidence type="ECO:0000256" key="4">
    <source>
        <dbReference type="ARBA" id="ARBA00023136"/>
    </source>
</evidence>
<dbReference type="OrthoDB" id="434240at2759"/>
<evidence type="ECO:0000313" key="7">
    <source>
        <dbReference type="Proteomes" id="UP000694044"/>
    </source>
</evidence>
<dbReference type="PANTHER" id="PTHR23515">
    <property type="entry name" value="HIGH-AFFINITY NITRATE TRANSPORTER 2.3"/>
    <property type="match status" value="1"/>
</dbReference>
<accession>A0A8T1VKF3</accession>
<dbReference type="Proteomes" id="UP000694044">
    <property type="component" value="Unassembled WGS sequence"/>
</dbReference>
<gene>
    <name evidence="6" type="primary">NRT2_3</name>
    <name evidence="6" type="ORF">PHYPSEUDO_006933</name>
</gene>
<sequence length="236" mass="26234">MDLKEGMIRVSKMPVTWILAFQYACSFGVELQVHNVLSLYYYEDFVYADCDVNLDANSCRRLTQSSATLISSLFGIMCIFARALGGYLSDVANRRHAMKGRIAVQFAFFAGQTVFLYCFSTTKTISTSIPLLIFFGIFVQGCTGSSYAIVPYVLPEYTGATSGFVGAGGNVGALAWAFLFKAVGDRAKSFAYLSTFVAVATLSSIGIKVNGELTLRNKEHYQWNHRRWRAEEREVE</sequence>
<reference evidence="6" key="1">
    <citation type="submission" date="2021-02" db="EMBL/GenBank/DDBJ databases">
        <authorList>
            <person name="Palmer J.M."/>
        </authorList>
    </citation>
    <scope>NUCLEOTIDE SEQUENCE</scope>
    <source>
        <strain evidence="6">SCRP734</strain>
    </source>
</reference>
<comment type="subcellular location">
    <subcellularLocation>
        <location evidence="1">Membrane</location>
        <topology evidence="1">Multi-pass membrane protein</topology>
    </subcellularLocation>
</comment>
<dbReference type="GO" id="GO:0015112">
    <property type="term" value="F:nitrate transmembrane transporter activity"/>
    <property type="evidence" value="ECO:0007669"/>
    <property type="project" value="InterPro"/>
</dbReference>
<feature type="transmembrane region" description="Helical" evidence="5">
    <location>
        <begin position="160"/>
        <end position="178"/>
    </location>
</feature>
<keyword evidence="4 5" id="KW-0472">Membrane</keyword>
<dbReference type="InterPro" id="IPR011701">
    <property type="entry name" value="MFS"/>
</dbReference>
<evidence type="ECO:0000256" key="5">
    <source>
        <dbReference type="SAM" id="Phobius"/>
    </source>
</evidence>
<feature type="transmembrane region" description="Helical" evidence="5">
    <location>
        <begin position="67"/>
        <end position="88"/>
    </location>
</feature>
<proteinExistence type="predicted"/>
<protein>
    <submittedName>
        <fullName evidence="6">High-affinity nitrate transporter 2.1</fullName>
    </submittedName>
</protein>
<evidence type="ECO:0000256" key="3">
    <source>
        <dbReference type="ARBA" id="ARBA00022989"/>
    </source>
</evidence>
<dbReference type="EMBL" id="JAGDFM010000282">
    <property type="protein sequence ID" value="KAG7380668.1"/>
    <property type="molecule type" value="Genomic_DNA"/>
</dbReference>
<evidence type="ECO:0000256" key="1">
    <source>
        <dbReference type="ARBA" id="ARBA00004141"/>
    </source>
</evidence>
<dbReference type="AlphaFoldDB" id="A0A8T1VKF3"/>
<comment type="caution">
    <text evidence="6">The sequence shown here is derived from an EMBL/GenBank/DDBJ whole genome shotgun (WGS) entry which is preliminary data.</text>
</comment>
<evidence type="ECO:0000313" key="6">
    <source>
        <dbReference type="EMBL" id="KAG7380668.1"/>
    </source>
</evidence>
<dbReference type="GO" id="GO:0016020">
    <property type="term" value="C:membrane"/>
    <property type="evidence" value="ECO:0007669"/>
    <property type="project" value="UniProtKB-SubCell"/>
</dbReference>
<keyword evidence="2 5" id="KW-0812">Transmembrane</keyword>
<organism evidence="6 7">
    <name type="scientific">Phytophthora pseudosyringae</name>
    <dbReference type="NCBI Taxonomy" id="221518"/>
    <lineage>
        <taxon>Eukaryota</taxon>
        <taxon>Sar</taxon>
        <taxon>Stramenopiles</taxon>
        <taxon>Oomycota</taxon>
        <taxon>Peronosporomycetes</taxon>
        <taxon>Peronosporales</taxon>
        <taxon>Peronosporaceae</taxon>
        <taxon>Phytophthora</taxon>
    </lineage>
</organism>
<dbReference type="Pfam" id="PF07690">
    <property type="entry name" value="MFS_1"/>
    <property type="match status" value="1"/>
</dbReference>